<dbReference type="Proteomes" id="UP000009100">
    <property type="component" value="Chromosome 1"/>
</dbReference>
<evidence type="ECO:0000313" key="1">
    <source>
        <dbReference type="EMBL" id="CAV17184.1"/>
    </source>
</evidence>
<protein>
    <submittedName>
        <fullName evidence="1">Uncharacterized protein</fullName>
    </submittedName>
</protein>
<name>B7VHH2_VIBA3</name>
<dbReference type="HOGENOM" id="CLU_3417157_0_0_6"/>
<reference evidence="1 2" key="1">
    <citation type="submission" date="2009-02" db="EMBL/GenBank/DDBJ databases">
        <title>Vibrio splendidus str. LGP32 complete genome.</title>
        <authorList>
            <person name="Mazel D."/>
            <person name="Le Roux F."/>
        </authorList>
    </citation>
    <scope>NUCLEOTIDE SEQUENCE [LARGE SCALE GENOMIC DNA]</scope>
    <source>
        <strain evidence="1 2">LGP32</strain>
    </source>
</reference>
<organism evidence="1 2">
    <name type="scientific">Vibrio atlanticus (strain LGP32)</name>
    <name type="common">Vibrio splendidus (strain Mel32)</name>
    <dbReference type="NCBI Taxonomy" id="575788"/>
    <lineage>
        <taxon>Bacteria</taxon>
        <taxon>Pseudomonadati</taxon>
        <taxon>Pseudomonadota</taxon>
        <taxon>Gammaproteobacteria</taxon>
        <taxon>Vibrionales</taxon>
        <taxon>Vibrionaceae</taxon>
        <taxon>Vibrio</taxon>
    </lineage>
</organism>
<dbReference type="AlphaFoldDB" id="B7VHH2"/>
<gene>
    <name evidence="1" type="ordered locus">VS_0151</name>
</gene>
<sequence length="26" mass="2803">MIAVSWAMPVVLTQYDSVMATVMGDS</sequence>
<dbReference type="STRING" id="575788.VS_0151"/>
<evidence type="ECO:0000313" key="2">
    <source>
        <dbReference type="Proteomes" id="UP000009100"/>
    </source>
</evidence>
<dbReference type="KEGG" id="vsp:VS_0151"/>
<accession>B7VHH2</accession>
<dbReference type="EMBL" id="FM954972">
    <property type="protein sequence ID" value="CAV17184.1"/>
    <property type="molecule type" value="Genomic_DNA"/>
</dbReference>
<proteinExistence type="predicted"/>